<keyword evidence="1 5" id="KW-0597">Phosphoprotein</keyword>
<dbReference type="PRINTS" id="PR00038">
    <property type="entry name" value="HTHLUXR"/>
</dbReference>
<dbReference type="GO" id="GO:0003677">
    <property type="term" value="F:DNA binding"/>
    <property type="evidence" value="ECO:0007669"/>
    <property type="project" value="UniProtKB-KW"/>
</dbReference>
<dbReference type="PANTHER" id="PTHR43214">
    <property type="entry name" value="TWO-COMPONENT RESPONSE REGULATOR"/>
    <property type="match status" value="1"/>
</dbReference>
<organism evidence="8 9">
    <name type="scientific">Kribbella voronezhensis</name>
    <dbReference type="NCBI Taxonomy" id="2512212"/>
    <lineage>
        <taxon>Bacteria</taxon>
        <taxon>Bacillati</taxon>
        <taxon>Actinomycetota</taxon>
        <taxon>Actinomycetes</taxon>
        <taxon>Propionibacteriales</taxon>
        <taxon>Kribbellaceae</taxon>
        <taxon>Kribbella</taxon>
    </lineage>
</organism>
<dbReference type="InterPro" id="IPR058245">
    <property type="entry name" value="NreC/VraR/RcsB-like_REC"/>
</dbReference>
<dbReference type="AlphaFoldDB" id="A0A4R7T7V9"/>
<dbReference type="InterPro" id="IPR011006">
    <property type="entry name" value="CheY-like_superfamily"/>
</dbReference>
<evidence type="ECO:0000256" key="5">
    <source>
        <dbReference type="PROSITE-ProRule" id="PRU00169"/>
    </source>
</evidence>
<evidence type="ECO:0000259" key="6">
    <source>
        <dbReference type="PROSITE" id="PS50043"/>
    </source>
</evidence>
<keyword evidence="4" id="KW-0804">Transcription</keyword>
<dbReference type="PROSITE" id="PS50043">
    <property type="entry name" value="HTH_LUXR_2"/>
    <property type="match status" value="1"/>
</dbReference>
<dbReference type="SMART" id="SM00448">
    <property type="entry name" value="REC"/>
    <property type="match status" value="1"/>
</dbReference>
<dbReference type="InterPro" id="IPR001789">
    <property type="entry name" value="Sig_transdc_resp-reg_receiver"/>
</dbReference>
<dbReference type="SMART" id="SM00421">
    <property type="entry name" value="HTH_LUXR"/>
    <property type="match status" value="1"/>
</dbReference>
<sequence length="224" mass="24124">MAEGKIRVLVADDQADIRSAFRMIVDSQPDMVVAGEAADGTAALDVARHLCPDVMLMDIRMPRMDGLEVTERLLSDPRTAGIRIIVVTTFDIDEYVRTALSLGACGFLLKRSGPALLIESIRAATSGDMLISPQITVRLLSHLNQRSAPGRLSGADVLSARETEIARHVAQGQTNSEIASELFISAGTVKTHLANIAAKLEVRNRVGIAAWAWEHGVADPSDCR</sequence>
<feature type="domain" description="HTH luxR-type" evidence="6">
    <location>
        <begin position="151"/>
        <end position="216"/>
    </location>
</feature>
<dbReference type="InterPro" id="IPR039420">
    <property type="entry name" value="WalR-like"/>
</dbReference>
<evidence type="ECO:0000256" key="3">
    <source>
        <dbReference type="ARBA" id="ARBA00023125"/>
    </source>
</evidence>
<proteinExistence type="predicted"/>
<comment type="caution">
    <text evidence="8">The sequence shown here is derived from an EMBL/GenBank/DDBJ whole genome shotgun (WGS) entry which is preliminary data.</text>
</comment>
<dbReference type="Gene3D" id="3.40.50.2300">
    <property type="match status" value="1"/>
</dbReference>
<dbReference type="PROSITE" id="PS00622">
    <property type="entry name" value="HTH_LUXR_1"/>
    <property type="match status" value="1"/>
</dbReference>
<dbReference type="PANTHER" id="PTHR43214:SF24">
    <property type="entry name" value="TRANSCRIPTIONAL REGULATORY PROTEIN NARL-RELATED"/>
    <property type="match status" value="1"/>
</dbReference>
<keyword evidence="2" id="KW-0805">Transcription regulation</keyword>
<dbReference type="GO" id="GO:0006355">
    <property type="term" value="P:regulation of DNA-templated transcription"/>
    <property type="evidence" value="ECO:0007669"/>
    <property type="project" value="InterPro"/>
</dbReference>
<feature type="domain" description="Response regulatory" evidence="7">
    <location>
        <begin position="7"/>
        <end position="125"/>
    </location>
</feature>
<dbReference type="Pfam" id="PF00072">
    <property type="entry name" value="Response_reg"/>
    <property type="match status" value="1"/>
</dbReference>
<dbReference type="SUPFAM" id="SSF46894">
    <property type="entry name" value="C-terminal effector domain of the bipartite response regulators"/>
    <property type="match status" value="1"/>
</dbReference>
<reference evidence="8 9" key="1">
    <citation type="submission" date="2019-03" db="EMBL/GenBank/DDBJ databases">
        <title>Genomic Encyclopedia of Type Strains, Phase III (KMG-III): the genomes of soil and plant-associated and newly described type strains.</title>
        <authorList>
            <person name="Whitman W."/>
        </authorList>
    </citation>
    <scope>NUCLEOTIDE SEQUENCE [LARGE SCALE GENOMIC DNA]</scope>
    <source>
        <strain evidence="8 9">VKM Ac-2575</strain>
    </source>
</reference>
<dbReference type="Pfam" id="PF00196">
    <property type="entry name" value="GerE"/>
    <property type="match status" value="1"/>
</dbReference>
<keyword evidence="9" id="KW-1185">Reference proteome</keyword>
<feature type="modified residue" description="4-aspartylphosphate" evidence="5">
    <location>
        <position position="58"/>
    </location>
</feature>
<keyword evidence="3" id="KW-0238">DNA-binding</keyword>
<dbReference type="CDD" id="cd06170">
    <property type="entry name" value="LuxR_C_like"/>
    <property type="match status" value="1"/>
</dbReference>
<gene>
    <name evidence="8" type="ORF">EV138_1256</name>
</gene>
<evidence type="ECO:0000256" key="2">
    <source>
        <dbReference type="ARBA" id="ARBA00023015"/>
    </source>
</evidence>
<dbReference type="InterPro" id="IPR016032">
    <property type="entry name" value="Sig_transdc_resp-reg_C-effctor"/>
</dbReference>
<dbReference type="RefSeq" id="WP_202866631.1">
    <property type="nucleotide sequence ID" value="NZ_SOCE01000001.1"/>
</dbReference>
<dbReference type="Proteomes" id="UP000295151">
    <property type="component" value="Unassembled WGS sequence"/>
</dbReference>
<accession>A0A4R7T7V9</accession>
<protein>
    <submittedName>
        <fullName evidence="8">LuxR family two component transcriptional regulator</fullName>
    </submittedName>
</protein>
<evidence type="ECO:0000256" key="4">
    <source>
        <dbReference type="ARBA" id="ARBA00023163"/>
    </source>
</evidence>
<evidence type="ECO:0000313" key="9">
    <source>
        <dbReference type="Proteomes" id="UP000295151"/>
    </source>
</evidence>
<dbReference type="EMBL" id="SOCE01000001">
    <property type="protein sequence ID" value="TDU87729.1"/>
    <property type="molecule type" value="Genomic_DNA"/>
</dbReference>
<evidence type="ECO:0000313" key="8">
    <source>
        <dbReference type="EMBL" id="TDU87729.1"/>
    </source>
</evidence>
<dbReference type="PROSITE" id="PS50110">
    <property type="entry name" value="RESPONSE_REGULATORY"/>
    <property type="match status" value="1"/>
</dbReference>
<evidence type="ECO:0000256" key="1">
    <source>
        <dbReference type="ARBA" id="ARBA00022553"/>
    </source>
</evidence>
<evidence type="ECO:0000259" key="7">
    <source>
        <dbReference type="PROSITE" id="PS50110"/>
    </source>
</evidence>
<name>A0A4R7T7V9_9ACTN</name>
<dbReference type="InterPro" id="IPR000792">
    <property type="entry name" value="Tscrpt_reg_LuxR_C"/>
</dbReference>
<dbReference type="CDD" id="cd17535">
    <property type="entry name" value="REC_NarL-like"/>
    <property type="match status" value="1"/>
</dbReference>
<dbReference type="GO" id="GO:0000160">
    <property type="term" value="P:phosphorelay signal transduction system"/>
    <property type="evidence" value="ECO:0007669"/>
    <property type="project" value="InterPro"/>
</dbReference>
<dbReference type="SUPFAM" id="SSF52172">
    <property type="entry name" value="CheY-like"/>
    <property type="match status" value="1"/>
</dbReference>